<evidence type="ECO:0000259" key="8">
    <source>
        <dbReference type="Pfam" id="PF18101"/>
    </source>
</evidence>
<accession>A0A6T6D2B9</accession>
<keyword evidence="2" id="KW-0963">Cytoplasm</keyword>
<dbReference type="PANTHER" id="PTHR12272">
    <property type="entry name" value="DEADENYLATION COMPLEX SUBUNIT PAN3"/>
    <property type="match status" value="1"/>
</dbReference>
<dbReference type="EMBL" id="HBGH01015292">
    <property type="protein sequence ID" value="CAD9236471.1"/>
    <property type="molecule type" value="Transcribed_RNA"/>
</dbReference>
<organism evidence="10">
    <name type="scientific">Compsopogon caeruleus</name>
    <dbReference type="NCBI Taxonomy" id="31354"/>
    <lineage>
        <taxon>Eukaryota</taxon>
        <taxon>Rhodophyta</taxon>
        <taxon>Compsopogonophyceae</taxon>
        <taxon>Compsopogonales</taxon>
        <taxon>Compsopogonaceae</taxon>
        <taxon>Compsopogon</taxon>
    </lineage>
</organism>
<proteinExistence type="predicted"/>
<dbReference type="GO" id="GO:0005524">
    <property type="term" value="F:ATP binding"/>
    <property type="evidence" value="ECO:0007669"/>
    <property type="project" value="UniProtKB-KW"/>
</dbReference>
<dbReference type="PANTHER" id="PTHR12272:SF11">
    <property type="entry name" value="PAN2-PAN3 DEADENYLATION COMPLEX SUBUNIT PAN3"/>
    <property type="match status" value="1"/>
</dbReference>
<dbReference type="InterPro" id="IPR030844">
    <property type="entry name" value="PAN3"/>
</dbReference>
<evidence type="ECO:0000256" key="7">
    <source>
        <dbReference type="SAM" id="SignalP"/>
    </source>
</evidence>
<evidence type="ECO:0000256" key="6">
    <source>
        <dbReference type="ARBA" id="ARBA00023054"/>
    </source>
</evidence>
<keyword evidence="7" id="KW-0732">Signal</keyword>
<feature type="domain" description="Pan3 C-terminal knob" evidence="8">
    <location>
        <begin position="149"/>
        <end position="284"/>
    </location>
</feature>
<dbReference type="EMBL" id="HBGH01015281">
    <property type="protein sequence ID" value="CAD9236462.1"/>
    <property type="molecule type" value="Transcribed_RNA"/>
</dbReference>
<dbReference type="Pfam" id="PF18101">
    <property type="entry name" value="Pan3_CK"/>
    <property type="match status" value="1"/>
</dbReference>
<reference evidence="10" key="1">
    <citation type="submission" date="2021-01" db="EMBL/GenBank/DDBJ databases">
        <authorList>
            <person name="Corre E."/>
            <person name="Pelletier E."/>
            <person name="Niang G."/>
            <person name="Scheremetjew M."/>
            <person name="Finn R."/>
            <person name="Kale V."/>
            <person name="Holt S."/>
            <person name="Cochrane G."/>
            <person name="Meng A."/>
            <person name="Brown T."/>
            <person name="Cohen L."/>
        </authorList>
    </citation>
    <scope>NUCLEOTIDE SEQUENCE</scope>
    <source>
        <strain evidence="10">SAG 36.94</strain>
    </source>
</reference>
<evidence type="ECO:0000256" key="4">
    <source>
        <dbReference type="ARBA" id="ARBA00022741"/>
    </source>
</evidence>
<dbReference type="InterPro" id="IPR041332">
    <property type="entry name" value="Pan3_CK"/>
</dbReference>
<comment type="subcellular location">
    <subcellularLocation>
        <location evidence="1">Cytoplasm</location>
    </subcellularLocation>
</comment>
<dbReference type="GO" id="GO:0008143">
    <property type="term" value="F:poly(A) binding"/>
    <property type="evidence" value="ECO:0007669"/>
    <property type="project" value="TreeGrafter"/>
</dbReference>
<gene>
    <name evidence="9" type="ORF">CCAE0312_LOCUS8557</name>
    <name evidence="10" type="ORF">CCAE0312_LOCUS8566</name>
</gene>
<evidence type="ECO:0000256" key="5">
    <source>
        <dbReference type="ARBA" id="ARBA00022840"/>
    </source>
</evidence>
<protein>
    <recommendedName>
        <fullName evidence="8">Pan3 C-terminal knob domain-containing protein</fullName>
    </recommendedName>
</protein>
<evidence type="ECO:0000256" key="2">
    <source>
        <dbReference type="ARBA" id="ARBA00022490"/>
    </source>
</evidence>
<dbReference type="Gene3D" id="1.10.510.10">
    <property type="entry name" value="Transferase(Phosphotransferase) domain 1"/>
    <property type="match status" value="1"/>
</dbReference>
<keyword evidence="3" id="KW-0507">mRNA processing</keyword>
<keyword evidence="4" id="KW-0547">Nucleotide-binding</keyword>
<dbReference type="GO" id="GO:0006397">
    <property type="term" value="P:mRNA processing"/>
    <property type="evidence" value="ECO:0007669"/>
    <property type="project" value="UniProtKB-KW"/>
</dbReference>
<evidence type="ECO:0000313" key="9">
    <source>
        <dbReference type="EMBL" id="CAD9236462.1"/>
    </source>
</evidence>
<evidence type="ECO:0000313" key="10">
    <source>
        <dbReference type="EMBL" id="CAD9236471.1"/>
    </source>
</evidence>
<evidence type="ECO:0000256" key="1">
    <source>
        <dbReference type="ARBA" id="ARBA00004496"/>
    </source>
</evidence>
<evidence type="ECO:0000256" key="3">
    <source>
        <dbReference type="ARBA" id="ARBA00022664"/>
    </source>
</evidence>
<keyword evidence="6" id="KW-0175">Coiled coil</keyword>
<dbReference type="SUPFAM" id="SSF56112">
    <property type="entry name" value="Protein kinase-like (PK-like)"/>
    <property type="match status" value="1"/>
</dbReference>
<dbReference type="Gene3D" id="1.20.5.5160">
    <property type="match status" value="1"/>
</dbReference>
<dbReference type="GO" id="GO:0000289">
    <property type="term" value="P:nuclear-transcribed mRNA poly(A) tail shortening"/>
    <property type="evidence" value="ECO:0007669"/>
    <property type="project" value="InterPro"/>
</dbReference>
<dbReference type="Gene3D" id="1.10.287.3700">
    <property type="match status" value="1"/>
</dbReference>
<dbReference type="GO" id="GO:0000932">
    <property type="term" value="C:P-body"/>
    <property type="evidence" value="ECO:0007669"/>
    <property type="project" value="TreeGrafter"/>
</dbReference>
<keyword evidence="5" id="KW-0067">ATP-binding</keyword>
<dbReference type="AlphaFoldDB" id="A0A6T6D2B9"/>
<dbReference type="GO" id="GO:0031251">
    <property type="term" value="C:PAN complex"/>
    <property type="evidence" value="ECO:0007669"/>
    <property type="project" value="InterPro"/>
</dbReference>
<feature type="chain" id="PRO_5035584833" description="Pan3 C-terminal knob domain-containing protein" evidence="7">
    <location>
        <begin position="26"/>
        <end position="302"/>
    </location>
</feature>
<dbReference type="InterPro" id="IPR011009">
    <property type="entry name" value="Kinase-like_dom_sf"/>
</dbReference>
<feature type="signal peptide" evidence="7">
    <location>
        <begin position="1"/>
        <end position="25"/>
    </location>
</feature>
<name>A0A6T6D2B9_9RHOD</name>
<sequence length="302" mass="33760">MHPIGENTLWTLTIQLLHAIHAAHSAGLALRDALHPSRLLMTGRNRVRINQVGVADSLDANIARIHAEGDSVGVTQATEAFMKLDVVNFGRIVLALALRTVPTISRGGMLVSSMDTALDGLSRSNMYSNDFVQFVNLLVGSRFDITTLELLQHVAPRMAHEYANTWIHADALEKQLFKEMDASRLLRIATLIGFVNEREGGVLDPSWAETGDNYLLKLLRDYIYHQQDQLGRPVLDYGHVLECLHRLDMGTDEQVLLCGQDNNSLMVASYADLKWCLTQAIQELRKRAATAQDTTWSFHSMQ</sequence>